<proteinExistence type="predicted"/>
<dbReference type="AlphaFoldDB" id="A0A7Y9JE37"/>
<organism evidence="1 2">
    <name type="scientific">Nocardioides panaciterrulae</name>
    <dbReference type="NCBI Taxonomy" id="661492"/>
    <lineage>
        <taxon>Bacteria</taxon>
        <taxon>Bacillati</taxon>
        <taxon>Actinomycetota</taxon>
        <taxon>Actinomycetes</taxon>
        <taxon>Propionibacteriales</taxon>
        <taxon>Nocardioidaceae</taxon>
        <taxon>Nocardioides</taxon>
    </lineage>
</organism>
<gene>
    <name evidence="1" type="ORF">BJZ21_003967</name>
</gene>
<dbReference type="Proteomes" id="UP000535511">
    <property type="component" value="Unassembled WGS sequence"/>
</dbReference>
<evidence type="ECO:0000313" key="1">
    <source>
        <dbReference type="EMBL" id="NYD43884.1"/>
    </source>
</evidence>
<dbReference type="EMBL" id="JACCBG010000001">
    <property type="protein sequence ID" value="NYD43884.1"/>
    <property type="molecule type" value="Genomic_DNA"/>
</dbReference>
<reference evidence="1 2" key="1">
    <citation type="submission" date="2020-07" db="EMBL/GenBank/DDBJ databases">
        <title>Sequencing the genomes of 1000 actinobacteria strains.</title>
        <authorList>
            <person name="Klenk H.-P."/>
        </authorList>
    </citation>
    <scope>NUCLEOTIDE SEQUENCE [LARGE SCALE GENOMIC DNA]</scope>
    <source>
        <strain evidence="1 2">DSM 21350</strain>
    </source>
</reference>
<evidence type="ECO:0000313" key="2">
    <source>
        <dbReference type="Proteomes" id="UP000535511"/>
    </source>
</evidence>
<protein>
    <submittedName>
        <fullName evidence="1">Uncharacterized protein</fullName>
    </submittedName>
</protein>
<sequence>MRNDVTLTGDQLVVRPRGLDKLWGLRRRIEVPLAQVRGATYDPEAFYSGKGLRAPGLALPNVKWVGTFFRDGQRTYWNVRRGGQTIVIELDSKAPFARLYLSVDDGRTLVDRINAAITA</sequence>
<accession>A0A7Y9JE37</accession>
<dbReference type="RefSeq" id="WP_179665351.1">
    <property type="nucleotide sequence ID" value="NZ_JACCBG010000001.1"/>
</dbReference>
<name>A0A7Y9JE37_9ACTN</name>
<comment type="caution">
    <text evidence="1">The sequence shown here is derived from an EMBL/GenBank/DDBJ whole genome shotgun (WGS) entry which is preliminary data.</text>
</comment>
<keyword evidence="2" id="KW-1185">Reference proteome</keyword>